<dbReference type="Proteomes" id="UP000838412">
    <property type="component" value="Chromosome 14"/>
</dbReference>
<evidence type="ECO:0000256" key="5">
    <source>
        <dbReference type="ARBA" id="ARBA00023180"/>
    </source>
</evidence>
<feature type="repeat" description="LDL-receptor class B" evidence="6">
    <location>
        <begin position="998"/>
        <end position="1040"/>
    </location>
</feature>
<feature type="repeat" description="LDL-receptor class B" evidence="6">
    <location>
        <begin position="790"/>
        <end position="837"/>
    </location>
</feature>
<dbReference type="InterPro" id="IPR000742">
    <property type="entry name" value="EGF"/>
</dbReference>
<keyword evidence="8" id="KW-0812">Transmembrane</keyword>
<dbReference type="GO" id="GO:0005886">
    <property type="term" value="C:plasma membrane"/>
    <property type="evidence" value="ECO:0007669"/>
    <property type="project" value="TreeGrafter"/>
</dbReference>
<dbReference type="PANTHER" id="PTHR46513:SF13">
    <property type="entry name" value="EGF-LIKE DOMAIN-CONTAINING PROTEIN"/>
    <property type="match status" value="1"/>
</dbReference>
<feature type="domain" description="EGF-like" evidence="9">
    <location>
        <begin position="1178"/>
        <end position="1215"/>
    </location>
</feature>
<evidence type="ECO:0000256" key="1">
    <source>
        <dbReference type="ARBA" id="ARBA00022536"/>
    </source>
</evidence>
<feature type="region of interest" description="Disordered" evidence="7">
    <location>
        <begin position="2289"/>
        <end position="2358"/>
    </location>
</feature>
<feature type="domain" description="EGF-like" evidence="9">
    <location>
        <begin position="1814"/>
        <end position="1852"/>
    </location>
</feature>
<evidence type="ECO:0000313" key="11">
    <source>
        <dbReference type="Proteomes" id="UP000838412"/>
    </source>
</evidence>
<evidence type="ECO:0000256" key="7">
    <source>
        <dbReference type="SAM" id="MobiDB-lite"/>
    </source>
</evidence>
<dbReference type="InterPro" id="IPR009030">
    <property type="entry name" value="Growth_fac_rcpt_cys_sf"/>
</dbReference>
<feature type="repeat" description="LDL-receptor class B" evidence="6">
    <location>
        <begin position="1041"/>
        <end position="1085"/>
    </location>
</feature>
<keyword evidence="8" id="KW-1133">Transmembrane helix</keyword>
<evidence type="ECO:0000256" key="8">
    <source>
        <dbReference type="SAM" id="Phobius"/>
    </source>
</evidence>
<feature type="repeat" description="LDL-receptor class B" evidence="6">
    <location>
        <begin position="475"/>
        <end position="519"/>
    </location>
</feature>
<dbReference type="InterPro" id="IPR050778">
    <property type="entry name" value="Cueball_EGF_LRP_Nidogen"/>
</dbReference>
<dbReference type="EMBL" id="OV696699">
    <property type="protein sequence ID" value="CAH1244510.1"/>
    <property type="molecule type" value="Genomic_DNA"/>
</dbReference>
<feature type="transmembrane region" description="Helical" evidence="8">
    <location>
        <begin position="2214"/>
        <end position="2237"/>
    </location>
</feature>
<dbReference type="FunFam" id="2.120.10.30:FF:000132">
    <property type="entry name" value="Uncharacterized protein"/>
    <property type="match status" value="1"/>
</dbReference>
<proteinExistence type="predicted"/>
<feature type="repeat" description="LDL-receptor class B" evidence="6">
    <location>
        <begin position="1368"/>
        <end position="1411"/>
    </location>
</feature>
<dbReference type="GO" id="GO:0060070">
    <property type="term" value="P:canonical Wnt signaling pathway"/>
    <property type="evidence" value="ECO:0007669"/>
    <property type="project" value="TreeGrafter"/>
</dbReference>
<dbReference type="GO" id="GO:0042813">
    <property type="term" value="F:Wnt receptor activity"/>
    <property type="evidence" value="ECO:0007669"/>
    <property type="project" value="TreeGrafter"/>
</dbReference>
<dbReference type="InterPro" id="IPR000033">
    <property type="entry name" value="LDLR_classB_rpt"/>
</dbReference>
<keyword evidence="3" id="KW-0677">Repeat</keyword>
<reference evidence="10" key="1">
    <citation type="submission" date="2022-01" db="EMBL/GenBank/DDBJ databases">
        <authorList>
            <person name="Braso-Vives M."/>
        </authorList>
    </citation>
    <scope>NUCLEOTIDE SEQUENCE</scope>
</reference>
<accession>A0A8J9YZ57</accession>
<feature type="repeat" description="LDL-receptor class B" evidence="6">
    <location>
        <begin position="1681"/>
        <end position="1725"/>
    </location>
</feature>
<feature type="domain" description="EGF-like" evidence="9">
    <location>
        <begin position="281"/>
        <end position="318"/>
    </location>
</feature>
<keyword evidence="11" id="KW-1185">Reference proteome</keyword>
<keyword evidence="8" id="KW-0472">Membrane</keyword>
<dbReference type="SUPFAM" id="SSF57196">
    <property type="entry name" value="EGF/Laminin"/>
    <property type="match status" value="3"/>
</dbReference>
<feature type="repeat" description="LDL-receptor class B" evidence="6">
    <location>
        <begin position="147"/>
        <end position="189"/>
    </location>
</feature>
<dbReference type="OrthoDB" id="3041650at2759"/>
<evidence type="ECO:0000256" key="3">
    <source>
        <dbReference type="ARBA" id="ARBA00022737"/>
    </source>
</evidence>
<feature type="domain" description="EGF-like" evidence="9">
    <location>
        <begin position="1501"/>
        <end position="1538"/>
    </location>
</feature>
<dbReference type="Gene3D" id="2.120.10.30">
    <property type="entry name" value="TolB, C-terminal domain"/>
    <property type="match status" value="6"/>
</dbReference>
<dbReference type="FunFam" id="2.120.10.30:FF:000241">
    <property type="entry name" value="Low-density lipoprotein receptor-related protein 6"/>
    <property type="match status" value="5"/>
</dbReference>
<keyword evidence="1" id="KW-0245">EGF-like domain</keyword>
<feature type="region of interest" description="Disordered" evidence="7">
    <location>
        <begin position="2016"/>
        <end position="2045"/>
    </location>
</feature>
<dbReference type="Pfam" id="PF00058">
    <property type="entry name" value="Ldl_recept_b"/>
    <property type="match status" value="7"/>
</dbReference>
<dbReference type="InterPro" id="IPR011042">
    <property type="entry name" value="6-blade_b-propeller_TolB-like"/>
</dbReference>
<dbReference type="SUPFAM" id="SSF57184">
    <property type="entry name" value="Growth factor receptor domain"/>
    <property type="match status" value="1"/>
</dbReference>
<feature type="domain" description="EGF-like" evidence="9">
    <location>
        <begin position="931"/>
        <end position="968"/>
    </location>
</feature>
<protein>
    <submittedName>
        <fullName evidence="10">LRP4 protein</fullName>
    </submittedName>
</protein>
<feature type="repeat" description="LDL-receptor class B" evidence="6">
    <location>
        <begin position="748"/>
        <end position="789"/>
    </location>
</feature>
<feature type="repeat" description="LDL-receptor class B" evidence="6">
    <location>
        <begin position="60"/>
        <end position="102"/>
    </location>
</feature>
<evidence type="ECO:0000259" key="9">
    <source>
        <dbReference type="SMART" id="SM00181"/>
    </source>
</evidence>
<keyword evidence="5" id="KW-0325">Glycoprotein</keyword>
<evidence type="ECO:0000256" key="2">
    <source>
        <dbReference type="ARBA" id="ARBA00022729"/>
    </source>
</evidence>
<name>A0A8J9YZ57_BRALA</name>
<feature type="repeat" description="LDL-receptor class B" evidence="6">
    <location>
        <begin position="103"/>
        <end position="146"/>
    </location>
</feature>
<keyword evidence="2" id="KW-0732">Signal</keyword>
<keyword evidence="4" id="KW-1015">Disulfide bond</keyword>
<dbReference type="GO" id="GO:0017147">
    <property type="term" value="F:Wnt-protein binding"/>
    <property type="evidence" value="ECO:0007669"/>
    <property type="project" value="TreeGrafter"/>
</dbReference>
<dbReference type="SMART" id="SM00181">
    <property type="entry name" value="EGF"/>
    <property type="match status" value="6"/>
</dbReference>
<dbReference type="PROSITE" id="PS51120">
    <property type="entry name" value="LDLRB"/>
    <property type="match status" value="12"/>
</dbReference>
<dbReference type="Pfam" id="PF14670">
    <property type="entry name" value="FXa_inhibition"/>
    <property type="match status" value="1"/>
</dbReference>
<feature type="repeat" description="LDL-receptor class B" evidence="6">
    <location>
        <begin position="1086"/>
        <end position="1127"/>
    </location>
</feature>
<feature type="domain" description="EGF-like" evidence="9">
    <location>
        <begin position="610"/>
        <end position="647"/>
    </location>
</feature>
<dbReference type="SMART" id="SM00135">
    <property type="entry name" value="LY"/>
    <property type="match status" value="24"/>
</dbReference>
<feature type="repeat" description="LDL-receptor class B" evidence="6">
    <location>
        <begin position="1639"/>
        <end position="1680"/>
    </location>
</feature>
<evidence type="ECO:0000313" key="10">
    <source>
        <dbReference type="EMBL" id="CAH1244510.1"/>
    </source>
</evidence>
<dbReference type="PANTHER" id="PTHR46513">
    <property type="entry name" value="VITELLOGENIN RECEPTOR-LIKE PROTEIN-RELATED-RELATED"/>
    <property type="match status" value="1"/>
</dbReference>
<dbReference type="SUPFAM" id="SSF63825">
    <property type="entry name" value="YWTD domain"/>
    <property type="match status" value="6"/>
</dbReference>
<sequence>MDGWLVGSLGSRNDTEPFLLVVDNVLDAAFQVNVTSGTMVELPLGDLRVPLSVDYDPMTDFVYWSDRIYGDIKRARRDGSGKENIAATDIFAVYGLALDHAGGNIYWTDATAKTISVAQKDGSFARALLTSPAVGSPGGLVLDPANGYMYWTDWGSDPRIDRAAMDGSNHTTIIRNVSDPNMITIDYKENRLYYCDGGAYSIYSSDLLGNDIRRLFYEDENYVFGIAINDDSIYWTSWTDGQILMLPRANTNQNKTILVDDLLAPNDIYVYTGSSDYVTNACTSSNGGCQDLCLARPEGRTCACRAFWELHQDGQTCLPPGLVSPSYLWLDHSSATGVTSVKMTPGNSSVIRGLEDRSSLPVTVLFTSTEQSRIEAIDYDFQRNLIFWADTGLREIHTVDTQDNKIQSFSTLLEGISSGVEGMAVDWLNQNLYYTDGYFNWIAVVNYKDKPPRHHVIVHEGLERPRGIAVHPQAGYLFWSDWSSSNPRIERAVLSGEQRTVLVDEDIDRPSGLVIDGNRLFWADTWRDVIESCDLNGANREVFITYGYTHFYDITTDGEGITATDWSDDSINFLYGGDVDSPRALTFYGDGSVYGVEYFDQSRQPPSQTECQVDNGGCDHTCVGDPDGHRCLCLSNFHLAENNHTCTANAHPFSKALLVGSDSGILQLPHNFLELPETGNWTESYLVRGTQAFAIDFDYAGKMIFYTQLQNDGTQTIERFSIIGEGSSMTVFENGQGIEGIAVDWAASNLYWTERRLGRIHVSKLDGSLRKVLISGLDQPSAIIAYPERSYVFWTEVGEDPKISRANPDGSRKLLLVSSQGEYLTGRPTALAIDHNRERLYWVTTSPGNVQSCDLDGDDVQTLWSGDGADLFGVAFYKDYILWTDNSTQSLTHGRAYSGATLNDGRTIALSSSAYNVKLYDDREQPLYPSACDQRNGGCMELCLPLEDSRLCACAEGRYIQADDVSCSHTRPTTIPTTPPPPTGVNGIDGLALDYAGQNIYWTDYWIEIIGVARMDGSHARALVSEDLNWPSGIVLDPKEGYMYWTDESFWTPRIERAAMDGSERTVIINSDLSSPTGIAIDFNERRLYWCDSWLYRIQSSDMDGSNRRTLVSGYSSFFGLRLHTNELFWTSTSDNYIGANSKSDADQTTSRVVEDGFSSPRGIAMYSPDIATDFSNACSVSNGGCQDMCLARPGGRTCVCRAYFHLQNDNATCAPPEIKSPSYLWINEVNGKTQLTMLEGNSSILRSPDAQNTPFITVMSASSPSILVSFDYDIDQGLVFWIDIGMKEIQQVDVKTGTVTTLKTGISAGAEFLAADWVNKNLYYTDFNYNRIIMVSYRPGNSSGNSHIITETGLDKPRGIAVDPATAFVFWSDWGQSPKIERSTLSGEDRTTIVESNLGRPSGLVIDYVTNRLYFADTELDIIDSCDFDGSNRERFYSLSGSHFYDITFDGEEIMASDWADTTLNFIHDSRGIMAFSPRGENVLGVEFYDESRQPQTQSDCQVNNGGCLHTCVGDQSGHKCLCLPDYNLAEDQHTCVKNDHLFTKALLVSTDEGILQFPHNLVDLPETADSKPAVLVSGGKTVAMDFNYNEKAIYYSKEMTDGTQSIQKYDLITNSSLTIYTGGQGIEGRLAVDWVTSNIYWTEKYNGTISVARLDGSFRKVLLSGLDHPSGIAVHPEQKLLYWTETGRISRSTLAGTNKEVIVSSQSGASIGTPNGISIDILNSWIYWADGDTGTVMSSNLRGEDSEMLWTSNGGELFGIAVYKDFRFWTDRSNKTISIELRSKLEKTVQLKTTPHSVRMFDGSDQPLSRGPCDFRNGDCNELCLPTMADDRVCACAEGHVMQADNLTCFNPAPTVAATTTVLQTTTVSPIKPETTVVPSTTPTLTPATACTTDTLPSVTNGDFGQCVVKSNVKTCDVICRPTYGPTVSSIKCLPGGNWNASVAFTCTKLTTPQTVSVNVSFSFRAAPCSSDTSTVDSARASLIGNFQNNGICRTASQNNIDLCTDPNRMTVSCSASNGRKRRSPENEEQSSVLSSLSDENRHLKKREIMSHLMDEKTRKKQAKEEMAALKDVNRKKRNPILQKIKNKQSNNDDVLLHVVKKAGAEVMVSRVKRAGNGLDVDIEVKATPDTSDGSVEDSISKTQAKVQDVVNEIKMEVASRNVAVEVDGQTYTADPGSFKALAVKYECPDGTIEIDGGCGEAASRGGSNGTAVAVGVVVALLLLGAISLGGYMYCRQQRRKLPGQNVRLSDLTARENPVYDTSDIPPAYTEYPGEIVNAYATAGLPTKAGPDGDMEAGGLPEKAPPPPSQWVTFDDRSKDAAEPNVYETIPPSAPPIEYNMFVGNPENAAGGETNA</sequence>
<evidence type="ECO:0000256" key="4">
    <source>
        <dbReference type="ARBA" id="ARBA00023157"/>
    </source>
</evidence>
<evidence type="ECO:0000256" key="6">
    <source>
        <dbReference type="PROSITE-ProRule" id="PRU00461"/>
    </source>
</evidence>
<gene>
    <name evidence="10" type="primary">LRP4</name>
    <name evidence="10" type="ORF">BLAG_LOCUS7137</name>
</gene>
<organism evidence="10 11">
    <name type="scientific">Branchiostoma lanceolatum</name>
    <name type="common">Common lancelet</name>
    <name type="synonym">Amphioxus lanceolatum</name>
    <dbReference type="NCBI Taxonomy" id="7740"/>
    <lineage>
        <taxon>Eukaryota</taxon>
        <taxon>Metazoa</taxon>
        <taxon>Chordata</taxon>
        <taxon>Cephalochordata</taxon>
        <taxon>Leptocardii</taxon>
        <taxon>Amphioxiformes</taxon>
        <taxon>Branchiostomatidae</taxon>
        <taxon>Branchiostoma</taxon>
    </lineage>
</organism>